<keyword evidence="7" id="KW-1185">Reference proteome</keyword>
<protein>
    <recommendedName>
        <fullName evidence="5">Large ribosomal subunit protein uL5 C-terminal domain-containing protein</fullName>
    </recommendedName>
</protein>
<feature type="region of interest" description="Disordered" evidence="4">
    <location>
        <begin position="44"/>
        <end position="92"/>
    </location>
</feature>
<dbReference type="PANTHER" id="PTHR11994">
    <property type="entry name" value="60S RIBOSOMAL PROTEIN L11-RELATED"/>
    <property type="match status" value="1"/>
</dbReference>
<dbReference type="GO" id="GO:0003735">
    <property type="term" value="F:structural constituent of ribosome"/>
    <property type="evidence" value="ECO:0007669"/>
    <property type="project" value="InterPro"/>
</dbReference>
<organism evidence="6 7">
    <name type="scientific">Wallemia hederae</name>
    <dbReference type="NCBI Taxonomy" id="1540922"/>
    <lineage>
        <taxon>Eukaryota</taxon>
        <taxon>Fungi</taxon>
        <taxon>Dikarya</taxon>
        <taxon>Basidiomycota</taxon>
        <taxon>Wallemiomycotina</taxon>
        <taxon>Wallemiomycetes</taxon>
        <taxon>Wallemiales</taxon>
        <taxon>Wallemiaceae</taxon>
        <taxon>Wallemia</taxon>
    </lineage>
</organism>
<keyword evidence="2" id="KW-0689">Ribosomal protein</keyword>
<dbReference type="Gene3D" id="3.30.1440.10">
    <property type="match status" value="1"/>
</dbReference>
<gene>
    <name evidence="6" type="ORF">E3P99_02265</name>
</gene>
<dbReference type="OrthoDB" id="539541at2759"/>
<dbReference type="EMBL" id="SPNW01000031">
    <property type="protein sequence ID" value="TIA89029.1"/>
    <property type="molecule type" value="Genomic_DNA"/>
</dbReference>
<comment type="similarity">
    <text evidence="1">Belongs to the universal ribosomal protein uL5 family.</text>
</comment>
<evidence type="ECO:0000256" key="4">
    <source>
        <dbReference type="SAM" id="MobiDB-lite"/>
    </source>
</evidence>
<sequence length="269" mass="29935">MLKRSLALLKEHTQHSFFVGPTHQPRLKSHYENTLAPALLYMTHNPRQPHQPKPLPSWDAADPYTAHRQQPRPRGNRDPLPKPTSSSAQNNIQLHKVVVHTMVKESINNKGALLSAIMALQSIVGHAEHSGGDYKAKGVEVRKARKGVAQWKIRQDMPLSVQIELTGDKMYEFVDVLTEFVLPRIRDFNGISLPPISADEKSPSASSGVFQMGLPPSAMSLFPQIEAGLDSYPRSHGLDIKFISNHKGRDAEAKTRALMSGLRIPFVPK</sequence>
<accession>A0A4T0FL52</accession>
<evidence type="ECO:0000256" key="3">
    <source>
        <dbReference type="ARBA" id="ARBA00023274"/>
    </source>
</evidence>
<dbReference type="InterPro" id="IPR002132">
    <property type="entry name" value="Ribosomal_uL5"/>
</dbReference>
<dbReference type="SUPFAM" id="SSF55282">
    <property type="entry name" value="RL5-like"/>
    <property type="match status" value="1"/>
</dbReference>
<dbReference type="InterPro" id="IPR031309">
    <property type="entry name" value="Ribosomal_uL5_C"/>
</dbReference>
<dbReference type="GO" id="GO:0005840">
    <property type="term" value="C:ribosome"/>
    <property type="evidence" value="ECO:0007669"/>
    <property type="project" value="UniProtKB-KW"/>
</dbReference>
<dbReference type="AlphaFoldDB" id="A0A4T0FL52"/>
<evidence type="ECO:0000256" key="2">
    <source>
        <dbReference type="ARBA" id="ARBA00022980"/>
    </source>
</evidence>
<dbReference type="Pfam" id="PF00673">
    <property type="entry name" value="Ribosomal_L5_C"/>
    <property type="match status" value="1"/>
</dbReference>
<evidence type="ECO:0000313" key="6">
    <source>
        <dbReference type="EMBL" id="TIA89029.1"/>
    </source>
</evidence>
<keyword evidence="3" id="KW-0687">Ribonucleoprotein</keyword>
<name>A0A4T0FL52_9BASI</name>
<feature type="domain" description="Large ribosomal subunit protein uL5 C-terminal" evidence="5">
    <location>
        <begin position="158"/>
        <end position="266"/>
    </location>
</feature>
<dbReference type="Proteomes" id="UP000310189">
    <property type="component" value="Unassembled WGS sequence"/>
</dbReference>
<feature type="compositionally biased region" description="Polar residues" evidence="4">
    <location>
        <begin position="83"/>
        <end position="92"/>
    </location>
</feature>
<dbReference type="GO" id="GO:0006412">
    <property type="term" value="P:translation"/>
    <property type="evidence" value="ECO:0007669"/>
    <property type="project" value="InterPro"/>
</dbReference>
<evidence type="ECO:0000313" key="7">
    <source>
        <dbReference type="Proteomes" id="UP000310189"/>
    </source>
</evidence>
<comment type="caution">
    <text evidence="6">The sequence shown here is derived from an EMBL/GenBank/DDBJ whole genome shotgun (WGS) entry which is preliminary data.</text>
</comment>
<evidence type="ECO:0000256" key="1">
    <source>
        <dbReference type="ARBA" id="ARBA00008553"/>
    </source>
</evidence>
<reference evidence="6 7" key="1">
    <citation type="submission" date="2019-03" db="EMBL/GenBank/DDBJ databases">
        <title>Sequencing 23 genomes of Wallemia ichthyophaga.</title>
        <authorList>
            <person name="Gostincar C."/>
        </authorList>
    </citation>
    <scope>NUCLEOTIDE SEQUENCE [LARGE SCALE GENOMIC DNA]</scope>
    <source>
        <strain evidence="6 7">EXF-5753</strain>
    </source>
</reference>
<evidence type="ECO:0000259" key="5">
    <source>
        <dbReference type="Pfam" id="PF00673"/>
    </source>
</evidence>
<dbReference type="InterPro" id="IPR022803">
    <property type="entry name" value="Ribosomal_uL5_dom_sf"/>
</dbReference>
<proteinExistence type="inferred from homology"/>
<dbReference type="GO" id="GO:1990904">
    <property type="term" value="C:ribonucleoprotein complex"/>
    <property type="evidence" value="ECO:0007669"/>
    <property type="project" value="UniProtKB-KW"/>
</dbReference>